<dbReference type="EMBL" id="SGWQ01000002">
    <property type="protein sequence ID" value="RZS43435.1"/>
    <property type="molecule type" value="Genomic_DNA"/>
</dbReference>
<proteinExistence type="predicted"/>
<name>A0A4Q7L2J4_9PSEU</name>
<sequence>MTDTSNRVGTPDPSATEVNHELDRLTDELVEAHSPRFDHPTVQRHVRETYAELEAGATIRTHLIALTSHAVREKLAKLLD</sequence>
<evidence type="ECO:0000259" key="1">
    <source>
        <dbReference type="Pfam" id="PF21234"/>
    </source>
</evidence>
<dbReference type="Pfam" id="PF21234">
    <property type="entry name" value="Phosphatase-like_N"/>
    <property type="match status" value="1"/>
</dbReference>
<dbReference type="NCBIfam" id="NF046112">
    <property type="entry name" value="MSMEG_6209_Nter"/>
    <property type="match status" value="1"/>
</dbReference>
<dbReference type="InterPro" id="IPR048716">
    <property type="entry name" value="Phosphatase-like_N"/>
</dbReference>
<reference evidence="2 3" key="1">
    <citation type="submission" date="2019-02" db="EMBL/GenBank/DDBJ databases">
        <title>Genomic Encyclopedia of Type Strains, Phase IV (KMG-IV): sequencing the most valuable type-strain genomes for metagenomic binning, comparative biology and taxonomic classification.</title>
        <authorList>
            <person name="Goeker M."/>
        </authorList>
    </citation>
    <scope>NUCLEOTIDE SEQUENCE [LARGE SCALE GENOMIC DNA]</scope>
    <source>
        <strain evidence="2 3">DSM 101727</strain>
    </source>
</reference>
<accession>A0A4Q7L2J4</accession>
<protein>
    <recommendedName>
        <fullName evidence="1">Protein-tyrosine-phosphatase-like N-terminal domain-containing protein</fullName>
    </recommendedName>
</protein>
<comment type="caution">
    <text evidence="2">The sequence shown here is derived from an EMBL/GenBank/DDBJ whole genome shotgun (WGS) entry which is preliminary data.</text>
</comment>
<dbReference type="AlphaFoldDB" id="A0A4Q7L2J4"/>
<dbReference type="OrthoDB" id="9961914at2"/>
<dbReference type="Gene3D" id="1.10.8.1060">
    <property type="entry name" value="Corynebacterium glutamicum thioredoxin-dependent arsenate reductase, N-terminal domain"/>
    <property type="match status" value="1"/>
</dbReference>
<gene>
    <name evidence="2" type="ORF">EV193_102415</name>
</gene>
<dbReference type="Proteomes" id="UP000294257">
    <property type="component" value="Unassembled WGS sequence"/>
</dbReference>
<evidence type="ECO:0000313" key="2">
    <source>
        <dbReference type="EMBL" id="RZS43435.1"/>
    </source>
</evidence>
<feature type="domain" description="Protein-tyrosine-phosphatase-like N-terminal" evidence="1">
    <location>
        <begin position="22"/>
        <end position="76"/>
    </location>
</feature>
<dbReference type="RefSeq" id="WP_130343278.1">
    <property type="nucleotide sequence ID" value="NZ_SGWQ01000002.1"/>
</dbReference>
<evidence type="ECO:0000313" key="3">
    <source>
        <dbReference type="Proteomes" id="UP000294257"/>
    </source>
</evidence>
<keyword evidence="3" id="KW-1185">Reference proteome</keyword>
<organism evidence="2 3">
    <name type="scientific">Herbihabitans rhizosphaerae</name>
    <dbReference type="NCBI Taxonomy" id="1872711"/>
    <lineage>
        <taxon>Bacteria</taxon>
        <taxon>Bacillati</taxon>
        <taxon>Actinomycetota</taxon>
        <taxon>Actinomycetes</taxon>
        <taxon>Pseudonocardiales</taxon>
        <taxon>Pseudonocardiaceae</taxon>
        <taxon>Herbihabitans</taxon>
    </lineage>
</organism>